<evidence type="ECO:0000313" key="1">
    <source>
        <dbReference type="Proteomes" id="UP000036681"/>
    </source>
</evidence>
<reference evidence="2" key="1">
    <citation type="submission" date="2017-02" db="UniProtKB">
        <authorList>
            <consortium name="WormBaseParasite"/>
        </authorList>
    </citation>
    <scope>IDENTIFICATION</scope>
</reference>
<protein>
    <submittedName>
        <fullName evidence="2">Ovule protein</fullName>
    </submittedName>
</protein>
<proteinExistence type="predicted"/>
<dbReference type="WBParaSite" id="ALUE_0000402701-mRNA-1">
    <property type="protein sequence ID" value="ALUE_0000402701-mRNA-1"/>
    <property type="gene ID" value="ALUE_0000402701"/>
</dbReference>
<dbReference type="AlphaFoldDB" id="A0A0M3HPX2"/>
<dbReference type="Proteomes" id="UP000036681">
    <property type="component" value="Unplaced"/>
</dbReference>
<accession>A0A0M3HPX2</accession>
<sequence length="114" mass="13396">MWHVNKHQFYGLRRLQHWLPNDEDSVRIVHSRSPPSLPAITPLHMVSPAKHAFHLHAASTKTTFFRKQNPYEHTSKLDELHSTRRGGCSVRMNCYRPESNEQLLVKSTLRMEQQ</sequence>
<organism evidence="1 2">
    <name type="scientific">Ascaris lumbricoides</name>
    <name type="common">Giant roundworm</name>
    <dbReference type="NCBI Taxonomy" id="6252"/>
    <lineage>
        <taxon>Eukaryota</taxon>
        <taxon>Metazoa</taxon>
        <taxon>Ecdysozoa</taxon>
        <taxon>Nematoda</taxon>
        <taxon>Chromadorea</taxon>
        <taxon>Rhabditida</taxon>
        <taxon>Spirurina</taxon>
        <taxon>Ascaridomorpha</taxon>
        <taxon>Ascaridoidea</taxon>
        <taxon>Ascarididae</taxon>
        <taxon>Ascaris</taxon>
    </lineage>
</organism>
<evidence type="ECO:0000313" key="2">
    <source>
        <dbReference type="WBParaSite" id="ALUE_0000402701-mRNA-1"/>
    </source>
</evidence>
<keyword evidence="1" id="KW-1185">Reference proteome</keyword>
<name>A0A0M3HPX2_ASCLU</name>